<dbReference type="Proteomes" id="UP001328107">
    <property type="component" value="Unassembled WGS sequence"/>
</dbReference>
<keyword evidence="2" id="KW-1185">Reference proteome</keyword>
<comment type="caution">
    <text evidence="1">The sequence shown here is derived from an EMBL/GenBank/DDBJ whole genome shotgun (WGS) entry which is preliminary data.</text>
</comment>
<evidence type="ECO:0000313" key="1">
    <source>
        <dbReference type="EMBL" id="GMR52536.1"/>
    </source>
</evidence>
<reference evidence="2" key="1">
    <citation type="submission" date="2022-10" db="EMBL/GenBank/DDBJ databases">
        <title>Genome assembly of Pristionchus species.</title>
        <authorList>
            <person name="Yoshida K."/>
            <person name="Sommer R.J."/>
        </authorList>
    </citation>
    <scope>NUCLEOTIDE SEQUENCE [LARGE SCALE GENOMIC DNA]</scope>
    <source>
        <strain evidence="2">RS5460</strain>
    </source>
</reference>
<evidence type="ECO:0000313" key="2">
    <source>
        <dbReference type="Proteomes" id="UP001328107"/>
    </source>
</evidence>
<gene>
    <name evidence="1" type="ORF">PMAYCL1PPCAC_22731</name>
</gene>
<protein>
    <recommendedName>
        <fullName evidence="3">F-box domain-containing protein</fullName>
    </recommendedName>
</protein>
<proteinExistence type="predicted"/>
<sequence>MYFDEFDFEQDGSVVQQREQSCVTAKKAEQKQAAVQDAAAAAAAVHPQPEASGSGVSWFLSIVLAERLQPLVSRILSLVRAGDIKDLVALSQVSSDFRKAVYDYIRAANSQPIHTSVVIEKGKYGLSLHTYVQLVVDTVALPLFRAAKHEIDWRYARMERRGTKLERFLIGSCAQLIMAESKLPVAFALLKHMYFEKMLMGIVLM</sequence>
<evidence type="ECO:0008006" key="3">
    <source>
        <dbReference type="Google" id="ProtNLM"/>
    </source>
</evidence>
<name>A0AAN5CWV4_9BILA</name>
<dbReference type="EMBL" id="BTRK01000005">
    <property type="protein sequence ID" value="GMR52536.1"/>
    <property type="molecule type" value="Genomic_DNA"/>
</dbReference>
<organism evidence="1 2">
    <name type="scientific">Pristionchus mayeri</name>
    <dbReference type="NCBI Taxonomy" id="1317129"/>
    <lineage>
        <taxon>Eukaryota</taxon>
        <taxon>Metazoa</taxon>
        <taxon>Ecdysozoa</taxon>
        <taxon>Nematoda</taxon>
        <taxon>Chromadorea</taxon>
        <taxon>Rhabditida</taxon>
        <taxon>Rhabditina</taxon>
        <taxon>Diplogasteromorpha</taxon>
        <taxon>Diplogasteroidea</taxon>
        <taxon>Neodiplogasteridae</taxon>
        <taxon>Pristionchus</taxon>
    </lineage>
</organism>
<feature type="non-terminal residue" evidence="1">
    <location>
        <position position="205"/>
    </location>
</feature>
<accession>A0AAN5CWV4</accession>
<dbReference type="AlphaFoldDB" id="A0AAN5CWV4"/>